<evidence type="ECO:0000313" key="13">
    <source>
        <dbReference type="Proteomes" id="UP000294824"/>
    </source>
</evidence>
<keyword evidence="3 8" id="KW-1134">Transmembrane beta strand</keyword>
<comment type="caution">
    <text evidence="12">The sequence shown here is derived from an EMBL/GenBank/DDBJ whole genome shotgun (WGS) entry which is preliminary data.</text>
</comment>
<dbReference type="AlphaFoldDB" id="A0A4R8MDX9"/>
<keyword evidence="7 8" id="KW-0998">Cell outer membrane</keyword>
<keyword evidence="13" id="KW-1185">Reference proteome</keyword>
<dbReference type="SUPFAM" id="SSF56935">
    <property type="entry name" value="Porins"/>
    <property type="match status" value="1"/>
</dbReference>
<gene>
    <name evidence="12" type="ORF">DFQ06_0984</name>
</gene>
<feature type="domain" description="TonB-dependent receptor-like beta-barrel" evidence="10">
    <location>
        <begin position="463"/>
        <end position="862"/>
    </location>
</feature>
<dbReference type="InterPro" id="IPR012910">
    <property type="entry name" value="Plug_dom"/>
</dbReference>
<dbReference type="SUPFAM" id="SSF49464">
    <property type="entry name" value="Carboxypeptidase regulatory domain-like"/>
    <property type="match status" value="1"/>
</dbReference>
<dbReference type="EMBL" id="SORL01000007">
    <property type="protein sequence ID" value="TDY64083.1"/>
    <property type="molecule type" value="Genomic_DNA"/>
</dbReference>
<dbReference type="InterPro" id="IPR000531">
    <property type="entry name" value="Beta-barrel_TonB"/>
</dbReference>
<evidence type="ECO:0000313" key="12">
    <source>
        <dbReference type="EMBL" id="TDY64083.1"/>
    </source>
</evidence>
<accession>A0A4R8MDX9</accession>
<dbReference type="RefSeq" id="WP_133966278.1">
    <property type="nucleotide sequence ID" value="NZ_SORL01000007.1"/>
</dbReference>
<dbReference type="Proteomes" id="UP000294824">
    <property type="component" value="Unassembled WGS sequence"/>
</dbReference>
<evidence type="ECO:0000256" key="3">
    <source>
        <dbReference type="ARBA" id="ARBA00022452"/>
    </source>
</evidence>
<keyword evidence="5 9" id="KW-0798">TonB box</keyword>
<dbReference type="Pfam" id="PF13715">
    <property type="entry name" value="CarbopepD_reg_2"/>
    <property type="match status" value="1"/>
</dbReference>
<evidence type="ECO:0000256" key="8">
    <source>
        <dbReference type="PROSITE-ProRule" id="PRU01360"/>
    </source>
</evidence>
<dbReference type="Gene3D" id="2.40.170.20">
    <property type="entry name" value="TonB-dependent receptor, beta-barrel domain"/>
    <property type="match status" value="1"/>
</dbReference>
<evidence type="ECO:0000256" key="7">
    <source>
        <dbReference type="ARBA" id="ARBA00023237"/>
    </source>
</evidence>
<dbReference type="InterPro" id="IPR039426">
    <property type="entry name" value="TonB-dep_rcpt-like"/>
</dbReference>
<evidence type="ECO:0000256" key="6">
    <source>
        <dbReference type="ARBA" id="ARBA00023136"/>
    </source>
</evidence>
<keyword evidence="2 8" id="KW-0813">Transport</keyword>
<protein>
    <submittedName>
        <fullName evidence="12">TonB-linked SusC/RagA family outer membrane protein</fullName>
    </submittedName>
</protein>
<evidence type="ECO:0000256" key="1">
    <source>
        <dbReference type="ARBA" id="ARBA00004571"/>
    </source>
</evidence>
<organism evidence="12 13">
    <name type="scientific">Algibacter lectus</name>
    <dbReference type="NCBI Taxonomy" id="221126"/>
    <lineage>
        <taxon>Bacteria</taxon>
        <taxon>Pseudomonadati</taxon>
        <taxon>Bacteroidota</taxon>
        <taxon>Flavobacteriia</taxon>
        <taxon>Flavobacteriales</taxon>
        <taxon>Flavobacteriaceae</taxon>
        <taxon>Algibacter</taxon>
    </lineage>
</organism>
<dbReference type="InterPro" id="IPR008969">
    <property type="entry name" value="CarboxyPept-like_regulatory"/>
</dbReference>
<comment type="subcellular location">
    <subcellularLocation>
        <location evidence="1 8">Cell outer membrane</location>
        <topology evidence="1 8">Multi-pass membrane protein</topology>
    </subcellularLocation>
</comment>
<dbReference type="Gene3D" id="2.60.40.1120">
    <property type="entry name" value="Carboxypeptidase-like, regulatory domain"/>
    <property type="match status" value="1"/>
</dbReference>
<dbReference type="InterPro" id="IPR023997">
    <property type="entry name" value="TonB-dep_OMP_SusC/RagA_CS"/>
</dbReference>
<dbReference type="NCBIfam" id="TIGR04056">
    <property type="entry name" value="OMP_RagA_SusC"/>
    <property type="match status" value="1"/>
</dbReference>
<sequence>MKLINYENVLKKILFFFFIMLSLGSYAQEIVKGVIKSSNDLPLPGVAVVQLGTSNGTVTDFDGNYEITLKPGSKTLVYRYIGFVSVERPINSSGTVNITLKEDIQSLNEVVVIGYGAVKREDVTGAISSVKSKDLEDQFYTSITETLQGQASGVLVSQDSGEPGGGISVNIRGINSISGSSQPLYVINGIPLGLDTQAEGDNFFTSTNPLADLNPDDIESIEVLKDASATAIYGARAGNGVVLIKTKEAKVGKTRIEMSFKSSISSIGLPYELATASQFAQFANDRTVIQTPQLTYQQLVDDDRIQFDGSEPNRPLPENAGVGTNFMDAIFRQGFNNTVNFSISGGTKAFSQLLSVNYNQNEGNIINSVFRRMNLRYNSKMKVGDNFTLNTNLQLNNTKNQRVQTSARSGLAGVVFSAMRINPYVRLFDEAGDLNEFDQEGEIVQNPLIEATQADNVVRGKSMIFSTSGVYNLAKGLNWTNRIGFNYNNNTNQSFQNKKTRSGRNANGRLFLSDAETNRFTAESFVNYNNQNFNSHNINVTAGASYTDVTSFRKSTLYNDFTFDDLGVDAIQLAGTISDPKSFKSNNYIQSLLFRFVYSYKKKYTFTATGRNDGDSKFSQGEPWGFFPSAALSWDINKEGFMKKIRSISQFKLRVSYGEVGSSIGVGPYSTLDTYAIGRIGLTDNTLNTATFSERIANKNLTWETSRTLNLGVNLNFFKNRLRTSVDVYERITDNLLNNLQIPLQNGFGSIPINDGELENRGIEIDLGYDIFNNEKFSWTTKLNWTKNVTKLIEYGTNEFIQGPNLATNFFGIDGTRTAPGQELGLFYGYKVTGLIQVDDLVDYANGNFNIRTEPGIDSDGNPVDVQIFATTARNNNGNGNPQANTPGLWKFDDLNGDGVISIEDRQVIGNPNPDFFFGWNNQFKIGDFNISMFVQGSFGNDILNLNRGFIGSGWVGANSSQDYLKNRWTLDDQHNDIRYPSNGSPEVVNIPNSVYVEDGSYVRLKNLSVRYNLRKVPFFKNASIIATGTNMVTITNYTGPDPEVSTNGNGALNRGIDYSAYPRPKVYTLGVNLTF</sequence>
<evidence type="ECO:0000256" key="5">
    <source>
        <dbReference type="ARBA" id="ARBA00023077"/>
    </source>
</evidence>
<evidence type="ECO:0000256" key="4">
    <source>
        <dbReference type="ARBA" id="ARBA00022692"/>
    </source>
</evidence>
<keyword evidence="4 8" id="KW-0812">Transmembrane</keyword>
<dbReference type="InterPro" id="IPR023996">
    <property type="entry name" value="TonB-dep_OMP_SusC/RagA"/>
</dbReference>
<proteinExistence type="inferred from homology"/>
<evidence type="ECO:0000256" key="2">
    <source>
        <dbReference type="ARBA" id="ARBA00022448"/>
    </source>
</evidence>
<dbReference type="Pfam" id="PF00593">
    <property type="entry name" value="TonB_dep_Rec_b-barrel"/>
    <property type="match status" value="1"/>
</dbReference>
<comment type="similarity">
    <text evidence="8 9">Belongs to the TonB-dependent receptor family.</text>
</comment>
<evidence type="ECO:0000259" key="10">
    <source>
        <dbReference type="Pfam" id="PF00593"/>
    </source>
</evidence>
<dbReference type="Gene3D" id="2.170.130.10">
    <property type="entry name" value="TonB-dependent receptor, plug domain"/>
    <property type="match status" value="1"/>
</dbReference>
<dbReference type="InterPro" id="IPR037066">
    <property type="entry name" value="Plug_dom_sf"/>
</dbReference>
<dbReference type="InterPro" id="IPR036942">
    <property type="entry name" value="Beta-barrel_TonB_sf"/>
</dbReference>
<dbReference type="NCBIfam" id="TIGR04057">
    <property type="entry name" value="SusC_RagA_signa"/>
    <property type="match status" value="1"/>
</dbReference>
<dbReference type="Pfam" id="PF07715">
    <property type="entry name" value="Plug"/>
    <property type="match status" value="1"/>
</dbReference>
<evidence type="ECO:0000256" key="9">
    <source>
        <dbReference type="RuleBase" id="RU003357"/>
    </source>
</evidence>
<feature type="domain" description="TonB-dependent receptor plug" evidence="11">
    <location>
        <begin position="120"/>
        <end position="241"/>
    </location>
</feature>
<dbReference type="GO" id="GO:0009279">
    <property type="term" value="C:cell outer membrane"/>
    <property type="evidence" value="ECO:0007669"/>
    <property type="project" value="UniProtKB-SubCell"/>
</dbReference>
<name>A0A4R8MDX9_9FLAO</name>
<dbReference type="PROSITE" id="PS52016">
    <property type="entry name" value="TONB_DEPENDENT_REC_3"/>
    <property type="match status" value="1"/>
</dbReference>
<keyword evidence="6 8" id="KW-0472">Membrane</keyword>
<evidence type="ECO:0000259" key="11">
    <source>
        <dbReference type="Pfam" id="PF07715"/>
    </source>
</evidence>
<reference evidence="12 13" key="1">
    <citation type="submission" date="2019-03" db="EMBL/GenBank/DDBJ databases">
        <title>Genomic Encyclopedia of Type Strains, Phase III (KMG-III): the genomes of soil and plant-associated and newly described type strains.</title>
        <authorList>
            <person name="Whitman W."/>
        </authorList>
    </citation>
    <scope>NUCLEOTIDE SEQUENCE [LARGE SCALE GENOMIC DNA]</scope>
    <source>
        <strain evidence="12 13">CECT 8301</strain>
    </source>
</reference>